<dbReference type="GO" id="GO:0016410">
    <property type="term" value="F:N-acyltransferase activity"/>
    <property type="evidence" value="ECO:0007669"/>
    <property type="project" value="UniProtKB-UniRule"/>
</dbReference>
<feature type="transmembrane region" description="Helical" evidence="8">
    <location>
        <begin position="143"/>
        <end position="164"/>
    </location>
</feature>
<dbReference type="Gene3D" id="3.60.110.10">
    <property type="entry name" value="Carbon-nitrogen hydrolase"/>
    <property type="match status" value="1"/>
</dbReference>
<evidence type="ECO:0000313" key="10">
    <source>
        <dbReference type="EMBL" id="AXG98486.1"/>
    </source>
</evidence>
<dbReference type="AlphaFoldDB" id="A0A345IFL4"/>
<feature type="transmembrane region" description="Helical" evidence="8">
    <location>
        <begin position="209"/>
        <end position="225"/>
    </location>
</feature>
<dbReference type="EMBL" id="CP031158">
    <property type="protein sequence ID" value="AXG98486.1"/>
    <property type="molecule type" value="Genomic_DNA"/>
</dbReference>
<feature type="transmembrane region" description="Helical" evidence="8">
    <location>
        <begin position="184"/>
        <end position="202"/>
    </location>
</feature>
<comment type="subcellular location">
    <subcellularLocation>
        <location evidence="1 8">Cell membrane</location>
        <topology evidence="1 8">Multi-pass membrane protein</topology>
    </subcellularLocation>
</comment>
<evidence type="ECO:0000256" key="6">
    <source>
        <dbReference type="ARBA" id="ARBA00023136"/>
    </source>
</evidence>
<keyword evidence="6 8" id="KW-0472">Membrane</keyword>
<dbReference type="NCBIfam" id="TIGR00546">
    <property type="entry name" value="lnt"/>
    <property type="match status" value="1"/>
</dbReference>
<dbReference type="CDD" id="cd07571">
    <property type="entry name" value="ALP_N-acyl_transferase"/>
    <property type="match status" value="1"/>
</dbReference>
<dbReference type="STRING" id="1288484.GCA_000348665_00185"/>
<comment type="pathway">
    <text evidence="8">Protein modification; lipoprotein biosynthesis (N-acyl transfer).</text>
</comment>
<evidence type="ECO:0000256" key="4">
    <source>
        <dbReference type="ARBA" id="ARBA00022692"/>
    </source>
</evidence>
<keyword evidence="2 8" id="KW-1003">Cell membrane</keyword>
<dbReference type="Proteomes" id="UP000253744">
    <property type="component" value="Chromosome"/>
</dbReference>
<dbReference type="InterPro" id="IPR045378">
    <property type="entry name" value="LNT_N"/>
</dbReference>
<feature type="transmembrane region" description="Helical" evidence="8">
    <location>
        <begin position="111"/>
        <end position="131"/>
    </location>
</feature>
<evidence type="ECO:0000313" key="11">
    <source>
        <dbReference type="Proteomes" id="UP000253744"/>
    </source>
</evidence>
<name>A0A345IFL4_9DEIO</name>
<feature type="transmembrane region" description="Helical" evidence="8">
    <location>
        <begin position="484"/>
        <end position="506"/>
    </location>
</feature>
<accession>A0A345IFL4</accession>
<gene>
    <name evidence="8 10" type="primary">lnt</name>
    <name evidence="10" type="ORF">DVJ83_04110</name>
</gene>
<evidence type="ECO:0000256" key="2">
    <source>
        <dbReference type="ARBA" id="ARBA00022475"/>
    </source>
</evidence>
<dbReference type="PANTHER" id="PTHR38686:SF1">
    <property type="entry name" value="APOLIPOPROTEIN N-ACYLTRANSFERASE"/>
    <property type="match status" value="1"/>
</dbReference>
<dbReference type="HAMAP" id="MF_01148">
    <property type="entry name" value="Lnt"/>
    <property type="match status" value="1"/>
</dbReference>
<keyword evidence="7 8" id="KW-0012">Acyltransferase</keyword>
<organism evidence="10 11">
    <name type="scientific">Deinococcus wulumuqiensis</name>
    <dbReference type="NCBI Taxonomy" id="980427"/>
    <lineage>
        <taxon>Bacteria</taxon>
        <taxon>Thermotogati</taxon>
        <taxon>Deinococcota</taxon>
        <taxon>Deinococci</taxon>
        <taxon>Deinococcales</taxon>
        <taxon>Deinococcaceae</taxon>
        <taxon>Deinococcus</taxon>
    </lineage>
</organism>
<proteinExistence type="inferred from homology"/>
<dbReference type="Pfam" id="PF20154">
    <property type="entry name" value="LNT_N"/>
    <property type="match status" value="1"/>
</dbReference>
<evidence type="ECO:0000256" key="3">
    <source>
        <dbReference type="ARBA" id="ARBA00022679"/>
    </source>
</evidence>
<dbReference type="PANTHER" id="PTHR38686">
    <property type="entry name" value="APOLIPOPROTEIN N-ACYLTRANSFERASE"/>
    <property type="match status" value="1"/>
</dbReference>
<dbReference type="KEGG" id="dwu:DVJ83_04110"/>
<sequence>MHALKIGEGPPGECRAPYGQVLDSASMPRRRLPPPAVSALLGVALALTLPPLPTGVLAPFALAGLLWYAARADTPRQVAGRVWWAVFAMTTLHLWWLTAFLGNIFGFAPAGALAFVLYALEGGFFALMAYVVARLVASARGRVWALAGGWGLVEALRFLGPLAFPWPTLGYALLPTPLIQVADLGGVLLASGLILGLAAALASRSRRSVLTLGLVWLAALGYGLTRTPGQGPEQPMRVLRTTFDAFGRASGRLTSEQMVAEQQRASAPRPPGSLVVWSETALSRFGTVPAQLPEFPGPGLSGFGVERQPPLFGLNAVVAVGAGATVHGVNLKARPVPFGEYYPLYRQLPGLYRFVEQGTGLSLAAFSRESARQVQPLTLNGIQYGTYVCYDSVFPWVARELTRKGAQLLVNPSNDGWYQGWGVAQHFWMGRVRAIETRRWLVRSVNLGVAGAVDDLGRPVQVIASGDAVQALDVRPKLLGGQTVYARLGDLPALLLFAVLLGLGWARRHSTLEKS</sequence>
<dbReference type="EC" id="2.3.1.269" evidence="8"/>
<evidence type="ECO:0000256" key="7">
    <source>
        <dbReference type="ARBA" id="ARBA00023315"/>
    </source>
</evidence>
<dbReference type="InterPro" id="IPR036526">
    <property type="entry name" value="C-N_Hydrolase_sf"/>
</dbReference>
<dbReference type="GO" id="GO:0042158">
    <property type="term" value="P:lipoprotein biosynthetic process"/>
    <property type="evidence" value="ECO:0007669"/>
    <property type="project" value="UniProtKB-UniRule"/>
</dbReference>
<dbReference type="SUPFAM" id="SSF56317">
    <property type="entry name" value="Carbon-nitrogen hydrolase"/>
    <property type="match status" value="1"/>
</dbReference>
<comment type="similarity">
    <text evidence="8">Belongs to the CN hydrolase family. Apolipoprotein N-acyltransferase subfamily.</text>
</comment>
<dbReference type="UniPathway" id="UPA00666"/>
<keyword evidence="10" id="KW-0449">Lipoprotein</keyword>
<dbReference type="GO" id="GO:0005886">
    <property type="term" value="C:plasma membrane"/>
    <property type="evidence" value="ECO:0007669"/>
    <property type="project" value="UniProtKB-SubCell"/>
</dbReference>
<protein>
    <recommendedName>
        <fullName evidence="8">Apolipoprotein N-acyltransferase</fullName>
        <shortName evidence="8">ALP N-acyltransferase</shortName>
        <ecNumber evidence="8">2.3.1.269</ecNumber>
    </recommendedName>
</protein>
<keyword evidence="5 8" id="KW-1133">Transmembrane helix</keyword>
<evidence type="ECO:0000256" key="5">
    <source>
        <dbReference type="ARBA" id="ARBA00022989"/>
    </source>
</evidence>
<dbReference type="PROSITE" id="PS50263">
    <property type="entry name" value="CN_HYDROLASE"/>
    <property type="match status" value="1"/>
</dbReference>
<comment type="function">
    <text evidence="8">Catalyzes the phospholipid dependent N-acylation of the N-terminal cysteine of apolipoprotein, the last step in lipoprotein maturation.</text>
</comment>
<keyword evidence="3 8" id="KW-0808">Transferase</keyword>
<comment type="catalytic activity">
    <reaction evidence="8">
        <text>N-terminal S-1,2-diacyl-sn-glyceryl-L-cysteinyl-[lipoprotein] + a glycerophospholipid = N-acyl-S-1,2-diacyl-sn-glyceryl-L-cysteinyl-[lipoprotein] + a 2-acyl-sn-glycero-3-phospholipid + H(+)</text>
        <dbReference type="Rhea" id="RHEA:48228"/>
        <dbReference type="Rhea" id="RHEA-COMP:14681"/>
        <dbReference type="Rhea" id="RHEA-COMP:14684"/>
        <dbReference type="ChEBI" id="CHEBI:15378"/>
        <dbReference type="ChEBI" id="CHEBI:136912"/>
        <dbReference type="ChEBI" id="CHEBI:140656"/>
        <dbReference type="ChEBI" id="CHEBI:140657"/>
        <dbReference type="ChEBI" id="CHEBI:140660"/>
        <dbReference type="EC" id="2.3.1.269"/>
    </reaction>
</comment>
<feature type="domain" description="CN hydrolase" evidence="9">
    <location>
        <begin position="233"/>
        <end position="476"/>
    </location>
</feature>
<evidence type="ECO:0000259" key="9">
    <source>
        <dbReference type="PROSITE" id="PS50263"/>
    </source>
</evidence>
<dbReference type="InterPro" id="IPR003010">
    <property type="entry name" value="C-N_Hydrolase"/>
</dbReference>
<keyword evidence="4 8" id="KW-0812">Transmembrane</keyword>
<feature type="transmembrane region" description="Helical" evidence="8">
    <location>
        <begin position="82"/>
        <end position="105"/>
    </location>
</feature>
<evidence type="ECO:0000256" key="1">
    <source>
        <dbReference type="ARBA" id="ARBA00004651"/>
    </source>
</evidence>
<dbReference type="InterPro" id="IPR004563">
    <property type="entry name" value="Apolipo_AcylTrfase"/>
</dbReference>
<reference evidence="10 11" key="1">
    <citation type="submission" date="2018-07" db="EMBL/GenBank/DDBJ databases">
        <title>Complete Genome and Methylome Analysis of Deinococcus wulumuqiensis NEB 479.</title>
        <authorList>
            <person name="Fomenkov A."/>
            <person name="Luyten Y."/>
            <person name="Vincze T."/>
            <person name="Anton B.P."/>
            <person name="Clark T."/>
            <person name="Roberts R.J."/>
            <person name="Morgan R.D."/>
        </authorList>
    </citation>
    <scope>NUCLEOTIDE SEQUENCE [LARGE SCALE GENOMIC DNA]</scope>
    <source>
        <strain evidence="10 11">NEB 479</strain>
    </source>
</reference>
<feature type="transmembrane region" description="Helical" evidence="8">
    <location>
        <begin position="37"/>
        <end position="70"/>
    </location>
</feature>
<evidence type="ECO:0000256" key="8">
    <source>
        <dbReference type="HAMAP-Rule" id="MF_01148"/>
    </source>
</evidence>
<dbReference type="Pfam" id="PF00795">
    <property type="entry name" value="CN_hydrolase"/>
    <property type="match status" value="1"/>
</dbReference>